<reference evidence="10 11" key="1">
    <citation type="submission" date="2019-09" db="EMBL/GenBank/DDBJ databases">
        <title>Whole genome sequences of isolates from the Mars Exploration Rovers.</title>
        <authorList>
            <person name="Seuylemezian A."/>
            <person name="Vaishampayan P."/>
        </authorList>
    </citation>
    <scope>NUCLEOTIDE SEQUENCE [LARGE SCALE GENOMIC DNA]</scope>
    <source>
        <strain evidence="10 11">MER_TA_151</strain>
    </source>
</reference>
<accession>A0A5J5I312</accession>
<evidence type="ECO:0000256" key="4">
    <source>
        <dbReference type="ARBA" id="ARBA00022692"/>
    </source>
</evidence>
<proteinExistence type="inferred from homology"/>
<keyword evidence="5 7" id="KW-1133">Transmembrane helix</keyword>
<dbReference type="InterPro" id="IPR023090">
    <property type="entry name" value="UPF0702_alpha/beta_dom_sf"/>
</dbReference>
<feature type="transmembrane region" description="Helical" evidence="7">
    <location>
        <begin position="59"/>
        <end position="79"/>
    </location>
</feature>
<dbReference type="InterPro" id="IPR048454">
    <property type="entry name" value="YetF_N"/>
</dbReference>
<dbReference type="EMBL" id="VYKL01000006">
    <property type="protein sequence ID" value="KAA9030692.1"/>
    <property type="molecule type" value="Genomic_DNA"/>
</dbReference>
<feature type="transmembrane region" description="Helical" evidence="7">
    <location>
        <begin position="33"/>
        <end position="53"/>
    </location>
</feature>
<feature type="transmembrane region" description="Helical" evidence="7">
    <location>
        <begin position="6"/>
        <end position="26"/>
    </location>
</feature>
<comment type="similarity">
    <text evidence="2">Belongs to the UPF0702 family.</text>
</comment>
<keyword evidence="11" id="KW-1185">Reference proteome</keyword>
<dbReference type="Pfam" id="PF04239">
    <property type="entry name" value="DUF421"/>
    <property type="match status" value="1"/>
</dbReference>
<dbReference type="OrthoDB" id="1076133at2"/>
<feature type="domain" description="YetF C-terminal" evidence="8">
    <location>
        <begin position="81"/>
        <end position="215"/>
    </location>
</feature>
<evidence type="ECO:0000256" key="5">
    <source>
        <dbReference type="ARBA" id="ARBA00022989"/>
    </source>
</evidence>
<dbReference type="PANTHER" id="PTHR34582:SF5">
    <property type="entry name" value="UPF0702 TRANSMEMBRANE PROTEIN YETF"/>
    <property type="match status" value="1"/>
</dbReference>
<keyword evidence="6 7" id="KW-0472">Membrane</keyword>
<evidence type="ECO:0000256" key="1">
    <source>
        <dbReference type="ARBA" id="ARBA00004651"/>
    </source>
</evidence>
<dbReference type="Pfam" id="PF20730">
    <property type="entry name" value="YetF_N"/>
    <property type="match status" value="1"/>
</dbReference>
<dbReference type="AlphaFoldDB" id="A0A5J5I312"/>
<organism evidence="10 11">
    <name type="scientific">Niallia endozanthoxylica</name>
    <dbReference type="NCBI Taxonomy" id="2036016"/>
    <lineage>
        <taxon>Bacteria</taxon>
        <taxon>Bacillati</taxon>
        <taxon>Bacillota</taxon>
        <taxon>Bacilli</taxon>
        <taxon>Bacillales</taxon>
        <taxon>Bacillaceae</taxon>
        <taxon>Niallia</taxon>
    </lineage>
</organism>
<evidence type="ECO:0000256" key="7">
    <source>
        <dbReference type="SAM" id="Phobius"/>
    </source>
</evidence>
<dbReference type="Gene3D" id="3.30.240.20">
    <property type="entry name" value="bsu07140 like domains"/>
    <property type="match status" value="2"/>
</dbReference>
<evidence type="ECO:0000259" key="8">
    <source>
        <dbReference type="Pfam" id="PF04239"/>
    </source>
</evidence>
<comment type="subcellular location">
    <subcellularLocation>
        <location evidence="1">Cell membrane</location>
        <topology evidence="1">Multi-pass membrane protein</topology>
    </subcellularLocation>
</comment>
<evidence type="ECO:0000313" key="11">
    <source>
        <dbReference type="Proteomes" id="UP000326671"/>
    </source>
</evidence>
<dbReference type="Proteomes" id="UP000326671">
    <property type="component" value="Unassembled WGS sequence"/>
</dbReference>
<evidence type="ECO:0000256" key="6">
    <source>
        <dbReference type="ARBA" id="ARBA00023136"/>
    </source>
</evidence>
<dbReference type="GO" id="GO:0005886">
    <property type="term" value="C:plasma membrane"/>
    <property type="evidence" value="ECO:0007669"/>
    <property type="project" value="UniProtKB-SubCell"/>
</dbReference>
<dbReference type="RefSeq" id="WP_150438420.1">
    <property type="nucleotide sequence ID" value="NZ_VYKL01000006.1"/>
</dbReference>
<protein>
    <submittedName>
        <fullName evidence="10">DUF421 domain-containing protein</fullName>
    </submittedName>
</protein>
<evidence type="ECO:0000313" key="10">
    <source>
        <dbReference type="EMBL" id="KAA9030692.1"/>
    </source>
</evidence>
<dbReference type="PANTHER" id="PTHR34582">
    <property type="entry name" value="UPF0702 TRANSMEMBRANE PROTEIN YCAP"/>
    <property type="match status" value="1"/>
</dbReference>
<comment type="caution">
    <text evidence="10">The sequence shown here is derived from an EMBL/GenBank/DDBJ whole genome shotgun (WGS) entry which is preliminary data.</text>
</comment>
<gene>
    <name evidence="10" type="ORF">F4V44_02375</name>
</gene>
<evidence type="ECO:0000259" key="9">
    <source>
        <dbReference type="Pfam" id="PF20730"/>
    </source>
</evidence>
<evidence type="ECO:0000256" key="3">
    <source>
        <dbReference type="ARBA" id="ARBA00022475"/>
    </source>
</evidence>
<evidence type="ECO:0000256" key="2">
    <source>
        <dbReference type="ARBA" id="ARBA00006448"/>
    </source>
</evidence>
<keyword evidence="3" id="KW-1003">Cell membrane</keyword>
<sequence>MHHYLSIAIELIAGLVILFIILKILGKTQFSQITPFDFISALILGELVGNAVYDNGTHLGDVLFAASVWGAIIYVVEVVTQKFKNTRKFLEGEPSIVINKGKINYNSLKKNNMDMNQLQSLIRQQGYFSIQEVEYVILETNGMLSVLPKFKYDTPKAGDLNLPSKPVNLPITLILEGEVIYNNLKEYGLNDQWLKEQLAAQNINDYKSVLFAEWQPNQPVYALKYEHKA</sequence>
<name>A0A5J5I312_9BACI</name>
<dbReference type="InterPro" id="IPR007353">
    <property type="entry name" value="DUF421"/>
</dbReference>
<keyword evidence="4 7" id="KW-0812">Transmembrane</keyword>
<feature type="domain" description="YetF-like N-terminal transmembrane" evidence="9">
    <location>
        <begin position="4"/>
        <end position="78"/>
    </location>
</feature>